<reference evidence="1" key="2">
    <citation type="submission" date="2020-06" db="EMBL/GenBank/DDBJ databases">
        <title>Helianthus annuus Genome sequencing and assembly Release 2.</title>
        <authorList>
            <person name="Gouzy J."/>
            <person name="Langlade N."/>
            <person name="Munos S."/>
        </authorList>
    </citation>
    <scope>NUCLEOTIDE SEQUENCE</scope>
    <source>
        <tissue evidence="1">Leaves</tissue>
    </source>
</reference>
<name>A0A9K3JT84_HELAN</name>
<dbReference type="AlphaFoldDB" id="A0A9K3JT84"/>
<reference evidence="1" key="1">
    <citation type="journal article" date="2017" name="Nature">
        <title>The sunflower genome provides insights into oil metabolism, flowering and Asterid evolution.</title>
        <authorList>
            <person name="Badouin H."/>
            <person name="Gouzy J."/>
            <person name="Grassa C.J."/>
            <person name="Murat F."/>
            <person name="Staton S.E."/>
            <person name="Cottret L."/>
            <person name="Lelandais-Briere C."/>
            <person name="Owens G.L."/>
            <person name="Carrere S."/>
            <person name="Mayjonade B."/>
            <person name="Legrand L."/>
            <person name="Gill N."/>
            <person name="Kane N.C."/>
            <person name="Bowers J.E."/>
            <person name="Hubner S."/>
            <person name="Bellec A."/>
            <person name="Berard A."/>
            <person name="Berges H."/>
            <person name="Blanchet N."/>
            <person name="Boniface M.C."/>
            <person name="Brunel D."/>
            <person name="Catrice O."/>
            <person name="Chaidir N."/>
            <person name="Claudel C."/>
            <person name="Donnadieu C."/>
            <person name="Faraut T."/>
            <person name="Fievet G."/>
            <person name="Helmstetter N."/>
            <person name="King M."/>
            <person name="Knapp S.J."/>
            <person name="Lai Z."/>
            <person name="Le Paslier M.C."/>
            <person name="Lippi Y."/>
            <person name="Lorenzon L."/>
            <person name="Mandel J.R."/>
            <person name="Marage G."/>
            <person name="Marchand G."/>
            <person name="Marquand E."/>
            <person name="Bret-Mestries E."/>
            <person name="Morien E."/>
            <person name="Nambeesan S."/>
            <person name="Nguyen T."/>
            <person name="Pegot-Espagnet P."/>
            <person name="Pouilly N."/>
            <person name="Raftis F."/>
            <person name="Sallet E."/>
            <person name="Schiex T."/>
            <person name="Thomas J."/>
            <person name="Vandecasteele C."/>
            <person name="Vares D."/>
            <person name="Vear F."/>
            <person name="Vautrin S."/>
            <person name="Crespi M."/>
            <person name="Mangin B."/>
            <person name="Burke J.M."/>
            <person name="Salse J."/>
            <person name="Munos S."/>
            <person name="Vincourt P."/>
            <person name="Rieseberg L.H."/>
            <person name="Langlade N.B."/>
        </authorList>
    </citation>
    <scope>NUCLEOTIDE SEQUENCE</scope>
    <source>
        <tissue evidence="1">Leaves</tissue>
    </source>
</reference>
<dbReference type="Gramene" id="mRNA:HanXRQr2_Chr01g0008061">
    <property type="protein sequence ID" value="mRNA:HanXRQr2_Chr01g0008061"/>
    <property type="gene ID" value="HanXRQr2_Chr01g0008061"/>
</dbReference>
<accession>A0A9K3JT84</accession>
<gene>
    <name evidence="1" type="ORF">HanXRQr2_Chr01g0008061</name>
</gene>
<organism evidence="1 2">
    <name type="scientific">Helianthus annuus</name>
    <name type="common">Common sunflower</name>
    <dbReference type="NCBI Taxonomy" id="4232"/>
    <lineage>
        <taxon>Eukaryota</taxon>
        <taxon>Viridiplantae</taxon>
        <taxon>Streptophyta</taxon>
        <taxon>Embryophyta</taxon>
        <taxon>Tracheophyta</taxon>
        <taxon>Spermatophyta</taxon>
        <taxon>Magnoliopsida</taxon>
        <taxon>eudicotyledons</taxon>
        <taxon>Gunneridae</taxon>
        <taxon>Pentapetalae</taxon>
        <taxon>asterids</taxon>
        <taxon>campanulids</taxon>
        <taxon>Asterales</taxon>
        <taxon>Asteraceae</taxon>
        <taxon>Asteroideae</taxon>
        <taxon>Heliantheae alliance</taxon>
        <taxon>Heliantheae</taxon>
        <taxon>Helianthus</taxon>
    </lineage>
</organism>
<evidence type="ECO:0000313" key="2">
    <source>
        <dbReference type="Proteomes" id="UP000215914"/>
    </source>
</evidence>
<sequence length="77" mass="8062">MCCLGLKYSWFFGKRLKTDEPSSSTQVGSFGSVSSHSLFMLRGAAGASGAPLDLGESPRMVLPSKLLVAQSATGTLH</sequence>
<keyword evidence="2" id="KW-1185">Reference proteome</keyword>
<evidence type="ECO:0000313" key="1">
    <source>
        <dbReference type="EMBL" id="KAF5820950.1"/>
    </source>
</evidence>
<dbReference type="EMBL" id="MNCJ02000316">
    <property type="protein sequence ID" value="KAF5820950.1"/>
    <property type="molecule type" value="Genomic_DNA"/>
</dbReference>
<comment type="caution">
    <text evidence="1">The sequence shown here is derived from an EMBL/GenBank/DDBJ whole genome shotgun (WGS) entry which is preliminary data.</text>
</comment>
<proteinExistence type="predicted"/>
<protein>
    <submittedName>
        <fullName evidence="1">Uncharacterized protein</fullName>
    </submittedName>
</protein>
<dbReference type="Proteomes" id="UP000215914">
    <property type="component" value="Unassembled WGS sequence"/>
</dbReference>